<keyword evidence="5 7" id="KW-1133">Transmembrane helix</keyword>
<dbReference type="SMART" id="SM00382">
    <property type="entry name" value="AAA"/>
    <property type="match status" value="1"/>
</dbReference>
<dbReference type="OrthoDB" id="10255969at2759"/>
<keyword evidence="4" id="KW-0067">ATP-binding</keyword>
<dbReference type="GO" id="GO:0140359">
    <property type="term" value="F:ABC-type transporter activity"/>
    <property type="evidence" value="ECO:0007669"/>
    <property type="project" value="InterPro"/>
</dbReference>
<comment type="subcellular location">
    <subcellularLocation>
        <location evidence="1">Membrane</location>
        <topology evidence="1">Multi-pass membrane protein</topology>
    </subcellularLocation>
</comment>
<dbReference type="SUPFAM" id="SSF52540">
    <property type="entry name" value="P-loop containing nucleoside triphosphate hydrolases"/>
    <property type="match status" value="1"/>
</dbReference>
<dbReference type="InterPro" id="IPR003439">
    <property type="entry name" value="ABC_transporter-like_ATP-bd"/>
</dbReference>
<dbReference type="Pfam" id="PF00005">
    <property type="entry name" value="ABC_tran"/>
    <property type="match status" value="1"/>
</dbReference>
<dbReference type="RefSeq" id="XP_025415789.1">
    <property type="nucleotide sequence ID" value="XM_025560004.1"/>
</dbReference>
<dbReference type="PROSITE" id="PS50893">
    <property type="entry name" value="ABC_TRANSPORTER_2"/>
    <property type="match status" value="1"/>
</dbReference>
<reference evidence="10" key="1">
    <citation type="submission" date="2025-08" db="UniProtKB">
        <authorList>
            <consortium name="RefSeq"/>
        </authorList>
    </citation>
    <scope>IDENTIFICATION</scope>
    <source>
        <tissue evidence="10">Whole body</tissue>
    </source>
</reference>
<dbReference type="GO" id="GO:0016887">
    <property type="term" value="F:ATP hydrolysis activity"/>
    <property type="evidence" value="ECO:0007669"/>
    <property type="project" value="InterPro"/>
</dbReference>
<dbReference type="GO" id="GO:0005524">
    <property type="term" value="F:ATP binding"/>
    <property type="evidence" value="ECO:0007669"/>
    <property type="project" value="UniProtKB-KW"/>
</dbReference>
<evidence type="ECO:0000259" key="8">
    <source>
        <dbReference type="PROSITE" id="PS50893"/>
    </source>
</evidence>
<protein>
    <submittedName>
        <fullName evidence="10">Uncharacterized protein LOC112687357 isoform X2</fullName>
    </submittedName>
</protein>
<organism evidence="9 10">
    <name type="scientific">Sipha flava</name>
    <name type="common">yellow sugarcane aphid</name>
    <dbReference type="NCBI Taxonomy" id="143950"/>
    <lineage>
        <taxon>Eukaryota</taxon>
        <taxon>Metazoa</taxon>
        <taxon>Ecdysozoa</taxon>
        <taxon>Arthropoda</taxon>
        <taxon>Hexapoda</taxon>
        <taxon>Insecta</taxon>
        <taxon>Pterygota</taxon>
        <taxon>Neoptera</taxon>
        <taxon>Paraneoptera</taxon>
        <taxon>Hemiptera</taxon>
        <taxon>Sternorrhyncha</taxon>
        <taxon>Aphidomorpha</taxon>
        <taxon>Aphidoidea</taxon>
        <taxon>Aphididae</taxon>
        <taxon>Sipha</taxon>
    </lineage>
</organism>
<dbReference type="Pfam" id="PF12698">
    <property type="entry name" value="ABC2_membrane_3"/>
    <property type="match status" value="1"/>
</dbReference>
<dbReference type="InterPro" id="IPR003593">
    <property type="entry name" value="AAA+_ATPase"/>
</dbReference>
<dbReference type="GeneID" id="112687357"/>
<proteinExistence type="predicted"/>
<feature type="domain" description="ABC transporter" evidence="8">
    <location>
        <begin position="10"/>
        <end position="231"/>
    </location>
</feature>
<feature type="transmembrane region" description="Helical" evidence="7">
    <location>
        <begin position="426"/>
        <end position="448"/>
    </location>
</feature>
<feature type="transmembrane region" description="Helical" evidence="7">
    <location>
        <begin position="500"/>
        <end position="522"/>
    </location>
</feature>
<dbReference type="Proteomes" id="UP000694846">
    <property type="component" value="Unplaced"/>
</dbReference>
<sequence length="524" mass="59727">MINEDIQYEVQVTNAYKNYGANNVFNGLNMNVTSGSIYGLLGPSGCGKSTLLHCILGTMTLDSGTIDLKVESLKDVGYMPQDLCLETELTINETFEYYGTLYKMNEKSIKTKKVELTTFLQLSNTDSYIKDLSGGQSRRVSLAISLLHDPKLIILDEPTVGIDPILRNDIWTEFTKMVVQHKKTIIITTHYIEEANQANCIGLMRNGVIIEEKSPQDILTKCNTDSLESAFLELCCNQDKNENHMAKNVPAKEVPRKNKLKKIENNIDFHRIKALFKKNWQVFSRDYITQRCIFDESFNEAMSCVVLDYFASQNYKLIEVKDQEAGEMSMNNAGNMAFIYFQRNYTKDLIKYINRDDNITEYSIFMHITNENFLFKNQIRMDVYKSYNHLMKTVLNNCNINPRTINLPVDVHTIVGNDVKIYTNGIIALFIEMTIFFLLSSFGASIVLTEKISGILNRSMFAGVNLMEFSTALFCLCTLILSVQSVLFCLISYVLFFNPIITSGLFLYSFGLLLSGWIGFLFGK</sequence>
<dbReference type="Gene3D" id="3.40.50.300">
    <property type="entry name" value="P-loop containing nucleotide triphosphate hydrolases"/>
    <property type="match status" value="1"/>
</dbReference>
<dbReference type="PROSITE" id="PS00211">
    <property type="entry name" value="ABC_TRANSPORTER_1"/>
    <property type="match status" value="1"/>
</dbReference>
<accession>A0A8B8FXT4</accession>
<dbReference type="GO" id="GO:0016020">
    <property type="term" value="C:membrane"/>
    <property type="evidence" value="ECO:0007669"/>
    <property type="project" value="UniProtKB-SubCell"/>
</dbReference>
<dbReference type="InterPro" id="IPR013525">
    <property type="entry name" value="ABC2_TM"/>
</dbReference>
<evidence type="ECO:0000256" key="6">
    <source>
        <dbReference type="ARBA" id="ARBA00023136"/>
    </source>
</evidence>
<feature type="transmembrane region" description="Helical" evidence="7">
    <location>
        <begin position="469"/>
        <end position="494"/>
    </location>
</feature>
<evidence type="ECO:0000256" key="2">
    <source>
        <dbReference type="ARBA" id="ARBA00022692"/>
    </source>
</evidence>
<evidence type="ECO:0000313" key="9">
    <source>
        <dbReference type="Proteomes" id="UP000694846"/>
    </source>
</evidence>
<evidence type="ECO:0000256" key="1">
    <source>
        <dbReference type="ARBA" id="ARBA00004141"/>
    </source>
</evidence>
<keyword evidence="2 7" id="KW-0812">Transmembrane</keyword>
<name>A0A8B8FXT4_9HEMI</name>
<dbReference type="InterPro" id="IPR017871">
    <property type="entry name" value="ABC_transporter-like_CS"/>
</dbReference>
<dbReference type="AlphaFoldDB" id="A0A8B8FXT4"/>
<dbReference type="CDD" id="cd03230">
    <property type="entry name" value="ABC_DR_subfamily_A"/>
    <property type="match status" value="1"/>
</dbReference>
<dbReference type="InterPro" id="IPR027417">
    <property type="entry name" value="P-loop_NTPase"/>
</dbReference>
<evidence type="ECO:0000256" key="4">
    <source>
        <dbReference type="ARBA" id="ARBA00022840"/>
    </source>
</evidence>
<gene>
    <name evidence="10" type="primary">LOC112687357</name>
</gene>
<evidence type="ECO:0000256" key="5">
    <source>
        <dbReference type="ARBA" id="ARBA00022989"/>
    </source>
</evidence>
<evidence type="ECO:0000256" key="7">
    <source>
        <dbReference type="SAM" id="Phobius"/>
    </source>
</evidence>
<keyword evidence="6 7" id="KW-0472">Membrane</keyword>
<dbReference type="PANTHER" id="PTHR43038:SF3">
    <property type="entry name" value="ABC TRANSPORTER G FAMILY MEMBER 20 ISOFORM X1"/>
    <property type="match status" value="1"/>
</dbReference>
<keyword evidence="3" id="KW-0547">Nucleotide-binding</keyword>
<evidence type="ECO:0000256" key="3">
    <source>
        <dbReference type="ARBA" id="ARBA00022741"/>
    </source>
</evidence>
<keyword evidence="9" id="KW-1185">Reference proteome</keyword>
<evidence type="ECO:0000313" key="10">
    <source>
        <dbReference type="RefSeq" id="XP_025415789.1"/>
    </source>
</evidence>
<dbReference type="PANTHER" id="PTHR43038">
    <property type="entry name" value="ATP-BINDING CASSETTE, SUB-FAMILY H, MEMBER 1"/>
    <property type="match status" value="1"/>
</dbReference>